<dbReference type="AlphaFoldDB" id="A0A0B6Y127"/>
<proteinExistence type="predicted"/>
<feature type="region of interest" description="Disordered" evidence="1">
    <location>
        <begin position="132"/>
        <end position="166"/>
    </location>
</feature>
<organism evidence="2">
    <name type="scientific">Arion vulgaris</name>
    <dbReference type="NCBI Taxonomy" id="1028688"/>
    <lineage>
        <taxon>Eukaryota</taxon>
        <taxon>Metazoa</taxon>
        <taxon>Spiralia</taxon>
        <taxon>Lophotrochozoa</taxon>
        <taxon>Mollusca</taxon>
        <taxon>Gastropoda</taxon>
        <taxon>Heterobranchia</taxon>
        <taxon>Euthyneura</taxon>
        <taxon>Panpulmonata</taxon>
        <taxon>Eupulmonata</taxon>
        <taxon>Stylommatophora</taxon>
        <taxon>Helicina</taxon>
        <taxon>Arionoidea</taxon>
        <taxon>Arionidae</taxon>
        <taxon>Arion</taxon>
    </lineage>
</organism>
<evidence type="ECO:0000313" key="2">
    <source>
        <dbReference type="EMBL" id="CEK49501.1"/>
    </source>
</evidence>
<reference evidence="2" key="1">
    <citation type="submission" date="2014-12" db="EMBL/GenBank/DDBJ databases">
        <title>Insight into the proteome of Arion vulgaris.</title>
        <authorList>
            <person name="Aradska J."/>
            <person name="Bulat T."/>
            <person name="Smidak R."/>
            <person name="Sarate P."/>
            <person name="Gangsoo J."/>
            <person name="Sialana F."/>
            <person name="Bilban M."/>
            <person name="Lubec G."/>
        </authorList>
    </citation>
    <scope>NUCLEOTIDE SEQUENCE</scope>
    <source>
        <tissue evidence="2">Skin</tissue>
    </source>
</reference>
<protein>
    <submittedName>
        <fullName evidence="2">Uncharacterized protein</fullName>
    </submittedName>
</protein>
<name>A0A0B6Y127_9EUPU</name>
<feature type="region of interest" description="Disordered" evidence="1">
    <location>
        <begin position="53"/>
        <end position="102"/>
    </location>
</feature>
<feature type="non-terminal residue" evidence="2">
    <location>
        <position position="171"/>
    </location>
</feature>
<feature type="compositionally biased region" description="Basic and acidic residues" evidence="1">
    <location>
        <begin position="150"/>
        <end position="161"/>
    </location>
</feature>
<accession>A0A0B6Y127</accession>
<feature type="non-terminal residue" evidence="2">
    <location>
        <position position="1"/>
    </location>
</feature>
<gene>
    <name evidence="2" type="primary">ORF7948</name>
</gene>
<feature type="region of interest" description="Disordered" evidence="1">
    <location>
        <begin position="1"/>
        <end position="22"/>
    </location>
</feature>
<evidence type="ECO:0000256" key="1">
    <source>
        <dbReference type="SAM" id="MobiDB-lite"/>
    </source>
</evidence>
<sequence length="171" mass="18548">ENVDHFDECTSPSSSASTLASQTHVTAESVRQFMKKVNRIRFNSLTSNSSSDFDGVSVTQGTTHHRTRRPLSCPPFKRHGQLVSAAGDGGLTPMATRPKQYSSVKDHMISGKGYSRHVSMIDSKGGLDYIQSGDSSDDIASCSTGSSKDGTVRNKPEPKTDEDTDYMLDII</sequence>
<feature type="compositionally biased region" description="Low complexity" evidence="1">
    <location>
        <begin position="10"/>
        <end position="21"/>
    </location>
</feature>
<feature type="compositionally biased region" description="Polar residues" evidence="1">
    <location>
        <begin position="53"/>
        <end position="62"/>
    </location>
</feature>
<dbReference type="EMBL" id="HACG01002636">
    <property type="protein sequence ID" value="CEK49501.1"/>
    <property type="molecule type" value="Transcribed_RNA"/>
</dbReference>